<dbReference type="InterPro" id="IPR037298">
    <property type="entry name" value="PheC_PBP2"/>
</dbReference>
<name>A0A1D9LIE1_9NEIS</name>
<dbReference type="SUPFAM" id="SSF53850">
    <property type="entry name" value="Periplasmic binding protein-like II"/>
    <property type="match status" value="1"/>
</dbReference>
<dbReference type="EMBL" id="CP017707">
    <property type="protein sequence ID" value="AOZ51045.1"/>
    <property type="molecule type" value="Genomic_DNA"/>
</dbReference>
<dbReference type="InterPro" id="IPR001638">
    <property type="entry name" value="Solute-binding_3/MltF_N"/>
</dbReference>
<dbReference type="Proteomes" id="UP000178776">
    <property type="component" value="Chromosome"/>
</dbReference>
<reference evidence="2 3" key="1">
    <citation type="submission" date="2016-10" db="EMBL/GenBank/DDBJ databases">
        <title>Chromobacterium muskegensis sp. nov., an insecticidal bacterium isolated from Sphagnum bogs.</title>
        <authorList>
            <person name="Sparks M.E."/>
            <person name="Blackburn M.B."/>
            <person name="Gundersen-Rindal D.E."/>
            <person name="Mitchell A."/>
            <person name="Farrar R."/>
            <person name="Kuhar D."/>
        </authorList>
    </citation>
    <scope>NUCLEOTIDE SEQUENCE [LARGE SCALE GENOMIC DNA]</scope>
    <source>
        <strain evidence="2 3">21-1</strain>
    </source>
</reference>
<evidence type="ECO:0000313" key="2">
    <source>
        <dbReference type="EMBL" id="AOZ51045.1"/>
    </source>
</evidence>
<proteinExistence type="predicted"/>
<sequence length="256" mass="28693">MKAPTIAAACLAALLLSPAAQADRLDDILARGELRVGTTGDYLPFSRLDPASGQYRGLDIDMAADLARALGVKLQLVATSWPTLMRDQRDGKFDIAMSGISISLERQKQALYSAAYLNDGKTPIARCENAARFQTLEQLNRKQTRLVVNPGGTNERFARQRLPDADLTVFPDNNRIFQQIIDGKADAMVTDAVETRYQQKLHPELCAIHPDKPFDFSQKAYLLPNDWRWKAWVDQWLSQRMQDGGFARLSAKWLGQ</sequence>
<evidence type="ECO:0000313" key="3">
    <source>
        <dbReference type="Proteomes" id="UP000178776"/>
    </source>
</evidence>
<protein>
    <submittedName>
        <fullName evidence="2">Amino acid ABC transporter</fullName>
    </submittedName>
</protein>
<keyword evidence="1" id="KW-0732">Signal</keyword>
<dbReference type="CDD" id="cd01069">
    <property type="entry name" value="PBP2_PheC"/>
    <property type="match status" value="1"/>
</dbReference>
<dbReference type="RefSeq" id="WP_046166971.1">
    <property type="nucleotide sequence ID" value="NZ_CP017707.1"/>
</dbReference>
<dbReference type="PANTHER" id="PTHR35936:SF19">
    <property type="entry name" value="AMINO-ACID-BINDING PROTEIN YXEM-RELATED"/>
    <property type="match status" value="1"/>
</dbReference>
<dbReference type="GeneID" id="68842375"/>
<evidence type="ECO:0000256" key="1">
    <source>
        <dbReference type="ARBA" id="ARBA00022729"/>
    </source>
</evidence>
<dbReference type="GO" id="GO:0016836">
    <property type="term" value="F:hydro-lyase activity"/>
    <property type="evidence" value="ECO:0007669"/>
    <property type="project" value="InterPro"/>
</dbReference>
<dbReference type="PANTHER" id="PTHR35936">
    <property type="entry name" value="MEMBRANE-BOUND LYTIC MUREIN TRANSGLYCOSYLASE F"/>
    <property type="match status" value="1"/>
</dbReference>
<dbReference type="SMART" id="SM00062">
    <property type="entry name" value="PBPb"/>
    <property type="match status" value="1"/>
</dbReference>
<dbReference type="KEGG" id="cvc:BKX93_14295"/>
<gene>
    <name evidence="2" type="ORF">BKX93_14295</name>
</gene>
<dbReference type="STRING" id="1108595.BKX93_14295"/>
<accession>A0A1D9LIE1</accession>
<organism evidence="2 3">
    <name type="scientific">Chromobacterium vaccinii</name>
    <dbReference type="NCBI Taxonomy" id="1108595"/>
    <lineage>
        <taxon>Bacteria</taxon>
        <taxon>Pseudomonadati</taxon>
        <taxon>Pseudomonadota</taxon>
        <taxon>Betaproteobacteria</taxon>
        <taxon>Neisseriales</taxon>
        <taxon>Chromobacteriaceae</taxon>
        <taxon>Chromobacterium</taxon>
    </lineage>
</organism>
<dbReference type="AlphaFoldDB" id="A0A1D9LIE1"/>
<dbReference type="Gene3D" id="3.40.190.10">
    <property type="entry name" value="Periplasmic binding protein-like II"/>
    <property type="match status" value="2"/>
</dbReference>
<dbReference type="Pfam" id="PF00497">
    <property type="entry name" value="SBP_bac_3"/>
    <property type="match status" value="1"/>
</dbReference>